<evidence type="ECO:0000256" key="3">
    <source>
        <dbReference type="ARBA" id="ARBA00022598"/>
    </source>
</evidence>
<evidence type="ECO:0000256" key="8">
    <source>
        <dbReference type="ARBA" id="ARBA00023146"/>
    </source>
</evidence>
<evidence type="ECO:0000256" key="6">
    <source>
        <dbReference type="ARBA" id="ARBA00022884"/>
    </source>
</evidence>
<keyword evidence="2" id="KW-0820">tRNA-binding</keyword>
<accession>X0TCM1</accession>
<proteinExistence type="inferred from homology"/>
<dbReference type="EMBL" id="BARS01011559">
    <property type="protein sequence ID" value="GAF91268.1"/>
    <property type="molecule type" value="Genomic_DNA"/>
</dbReference>
<evidence type="ECO:0000313" key="10">
    <source>
        <dbReference type="EMBL" id="GAF91268.1"/>
    </source>
</evidence>
<feature type="non-terminal residue" evidence="10">
    <location>
        <position position="141"/>
    </location>
</feature>
<dbReference type="PANTHER" id="PTHR11777:SF9">
    <property type="entry name" value="ALANINE--TRNA LIGASE, CYTOPLASMIC"/>
    <property type="match status" value="1"/>
</dbReference>
<evidence type="ECO:0000256" key="5">
    <source>
        <dbReference type="ARBA" id="ARBA00022840"/>
    </source>
</evidence>
<keyword evidence="3" id="KW-0436">Ligase</keyword>
<evidence type="ECO:0000256" key="4">
    <source>
        <dbReference type="ARBA" id="ARBA00022741"/>
    </source>
</evidence>
<dbReference type="GO" id="GO:0006419">
    <property type="term" value="P:alanyl-tRNA aminoacylation"/>
    <property type="evidence" value="ECO:0007669"/>
    <property type="project" value="InterPro"/>
</dbReference>
<dbReference type="GO" id="GO:0002161">
    <property type="term" value="F:aminoacyl-tRNA deacylase activity"/>
    <property type="evidence" value="ECO:0007669"/>
    <property type="project" value="TreeGrafter"/>
</dbReference>
<evidence type="ECO:0000259" key="9">
    <source>
        <dbReference type="PROSITE" id="PS50860"/>
    </source>
</evidence>
<dbReference type="PROSITE" id="PS50860">
    <property type="entry name" value="AA_TRNA_LIGASE_II_ALA"/>
    <property type="match status" value="1"/>
</dbReference>
<keyword evidence="8" id="KW-0030">Aminoacyl-tRNA synthetase</keyword>
<sequence>MPSNEGRGYVLRRILRRASLFGRKLGLNDPFLNEMAEVAVSTMSHIYPELIANQSLITDVIRVEEEKFITTLDTGLNLVKKLIGEPSVHKRGGLTSEEVFRLYDTYGFPPELTAEIAREKGLSIDWEGFQAAMEKQRERAR</sequence>
<dbReference type="GO" id="GO:0005737">
    <property type="term" value="C:cytoplasm"/>
    <property type="evidence" value="ECO:0007669"/>
    <property type="project" value="InterPro"/>
</dbReference>
<keyword evidence="4" id="KW-0547">Nucleotide-binding</keyword>
<dbReference type="InterPro" id="IPR018165">
    <property type="entry name" value="Ala-tRNA-synth_IIc_core"/>
</dbReference>
<dbReference type="PANTHER" id="PTHR11777">
    <property type="entry name" value="ALANYL-TRNA SYNTHETASE"/>
    <property type="match status" value="1"/>
</dbReference>
<reference evidence="10" key="1">
    <citation type="journal article" date="2014" name="Front. Microbiol.">
        <title>High frequency of phylogenetically diverse reductive dehalogenase-homologous genes in deep subseafloor sedimentary metagenomes.</title>
        <authorList>
            <person name="Kawai M."/>
            <person name="Futagami T."/>
            <person name="Toyoda A."/>
            <person name="Takaki Y."/>
            <person name="Nishi S."/>
            <person name="Hori S."/>
            <person name="Arai W."/>
            <person name="Tsubouchi T."/>
            <person name="Morono Y."/>
            <person name="Uchiyama I."/>
            <person name="Ito T."/>
            <person name="Fujiyama A."/>
            <person name="Inagaki F."/>
            <person name="Takami H."/>
        </authorList>
    </citation>
    <scope>NUCLEOTIDE SEQUENCE</scope>
    <source>
        <strain evidence="10">Expedition CK06-06</strain>
    </source>
</reference>
<dbReference type="InterPro" id="IPR018162">
    <property type="entry name" value="Ala-tRNA-ligase_IIc_anticod-bd"/>
</dbReference>
<dbReference type="Pfam" id="PF01411">
    <property type="entry name" value="tRNA-synt_2c"/>
    <property type="match status" value="1"/>
</dbReference>
<dbReference type="InterPro" id="IPR050058">
    <property type="entry name" value="Ala-tRNA_ligase"/>
</dbReference>
<dbReference type="GO" id="GO:0000049">
    <property type="term" value="F:tRNA binding"/>
    <property type="evidence" value="ECO:0007669"/>
    <property type="project" value="UniProtKB-KW"/>
</dbReference>
<feature type="domain" description="Alanyl-transfer RNA synthetases family profile" evidence="9">
    <location>
        <begin position="1"/>
        <end position="141"/>
    </location>
</feature>
<dbReference type="SUPFAM" id="SSF101353">
    <property type="entry name" value="Putative anticodon-binding domain of alanyl-tRNA synthetase (AlaRS)"/>
    <property type="match status" value="1"/>
</dbReference>
<dbReference type="GO" id="GO:0004813">
    <property type="term" value="F:alanine-tRNA ligase activity"/>
    <property type="evidence" value="ECO:0007669"/>
    <property type="project" value="InterPro"/>
</dbReference>
<keyword evidence="5" id="KW-0067">ATP-binding</keyword>
<comment type="caution">
    <text evidence="10">The sequence shown here is derived from an EMBL/GenBank/DDBJ whole genome shotgun (WGS) entry which is preliminary data.</text>
</comment>
<organism evidence="10">
    <name type="scientific">marine sediment metagenome</name>
    <dbReference type="NCBI Taxonomy" id="412755"/>
    <lineage>
        <taxon>unclassified sequences</taxon>
        <taxon>metagenomes</taxon>
        <taxon>ecological metagenomes</taxon>
    </lineage>
</organism>
<dbReference type="AlphaFoldDB" id="X0TCM1"/>
<dbReference type="GO" id="GO:0005524">
    <property type="term" value="F:ATP binding"/>
    <property type="evidence" value="ECO:0007669"/>
    <property type="project" value="UniProtKB-KW"/>
</dbReference>
<evidence type="ECO:0000256" key="2">
    <source>
        <dbReference type="ARBA" id="ARBA00022555"/>
    </source>
</evidence>
<evidence type="ECO:0000256" key="7">
    <source>
        <dbReference type="ARBA" id="ARBA00022917"/>
    </source>
</evidence>
<evidence type="ECO:0000256" key="1">
    <source>
        <dbReference type="ARBA" id="ARBA00008226"/>
    </source>
</evidence>
<comment type="similarity">
    <text evidence="1">Belongs to the class-II aminoacyl-tRNA synthetase family.</text>
</comment>
<keyword evidence="7" id="KW-0648">Protein biosynthesis</keyword>
<protein>
    <recommendedName>
        <fullName evidence="9">Alanyl-transfer RNA synthetases family profile domain-containing protein</fullName>
    </recommendedName>
</protein>
<keyword evidence="6" id="KW-0694">RNA-binding</keyword>
<dbReference type="InterPro" id="IPR018164">
    <property type="entry name" value="Ala-tRNA-synth_IIc_N"/>
</dbReference>
<name>X0TCM1_9ZZZZ</name>
<gene>
    <name evidence="10" type="ORF">S01H1_20980</name>
</gene>